<sequence>MLSRDPTRRIQLTITLEQAEANAKALALYTALCQGKLDEVSMLARLGHLPTSNMQPQSFPPKKAPGALVDHNPQATPDTCTTLDTLMVQAKALLGYGENSHHGISHPHIPEPVKRAHEVFQVLDKAIAEIENPNPPFRHYRYLGVTVRYADGPAPDAMPVIESAEDSGEPLHVPEISCLDR</sequence>
<evidence type="ECO:0000313" key="2">
    <source>
        <dbReference type="Proteomes" id="UP000253204"/>
    </source>
</evidence>
<dbReference type="RefSeq" id="WP_114484971.1">
    <property type="nucleotide sequence ID" value="NZ_CBCSHM010000005.1"/>
</dbReference>
<name>A0A368UD59_9GAMM</name>
<protein>
    <submittedName>
        <fullName evidence="1">Uncharacterized protein</fullName>
    </submittedName>
</protein>
<organism evidence="1 2">
    <name type="scientific">Vreelandella rituensis</name>
    <dbReference type="NCBI Taxonomy" id="2282306"/>
    <lineage>
        <taxon>Bacteria</taxon>
        <taxon>Pseudomonadati</taxon>
        <taxon>Pseudomonadota</taxon>
        <taxon>Gammaproteobacteria</taxon>
        <taxon>Oceanospirillales</taxon>
        <taxon>Halomonadaceae</taxon>
        <taxon>Vreelandella</taxon>
    </lineage>
</organism>
<evidence type="ECO:0000313" key="1">
    <source>
        <dbReference type="EMBL" id="RCV93643.1"/>
    </source>
</evidence>
<dbReference type="EMBL" id="QPIJ01000001">
    <property type="protein sequence ID" value="RCV93643.1"/>
    <property type="molecule type" value="Genomic_DNA"/>
</dbReference>
<comment type="caution">
    <text evidence="1">The sequence shown here is derived from an EMBL/GenBank/DDBJ whole genome shotgun (WGS) entry which is preliminary data.</text>
</comment>
<dbReference type="AlphaFoldDB" id="A0A368UD59"/>
<proteinExistence type="predicted"/>
<keyword evidence="2" id="KW-1185">Reference proteome</keyword>
<gene>
    <name evidence="1" type="ORF">DU506_00365</name>
</gene>
<reference evidence="1 2" key="1">
    <citation type="submission" date="2018-07" db="EMBL/GenBank/DDBJ databases">
        <title>Halomonas rutogse sp. nov., isolated from Lake TangqianCo on Tibetan Plateau.</title>
        <authorList>
            <person name="Lu H."/>
            <person name="Xing P."/>
            <person name="Wu Q."/>
        </authorList>
    </citation>
    <scope>NUCLEOTIDE SEQUENCE [LARGE SCALE GENOMIC DNA]</scope>
    <source>
        <strain evidence="1 2">TQ8S</strain>
    </source>
</reference>
<dbReference type="Proteomes" id="UP000253204">
    <property type="component" value="Unassembled WGS sequence"/>
</dbReference>
<accession>A0A368UD59</accession>